<evidence type="ECO:0000256" key="4">
    <source>
        <dbReference type="ARBA" id="ARBA00022525"/>
    </source>
</evidence>
<proteinExistence type="evidence at transcript level"/>
<accession>A0A0U5BY93</accession>
<dbReference type="PANTHER" id="PTHR24018">
    <property type="entry name" value="ELASTIN"/>
    <property type="match status" value="1"/>
</dbReference>
<dbReference type="AlphaFoldDB" id="A0A0U5BY93"/>
<comment type="similarity">
    <text evidence="2">Belongs to the elastin family.</text>
</comment>
<dbReference type="PRINTS" id="PR01500">
    <property type="entry name" value="TROPOELASTIN"/>
</dbReference>
<evidence type="ECO:0000256" key="2">
    <source>
        <dbReference type="ARBA" id="ARBA00008475"/>
    </source>
</evidence>
<sequence length="161" mass="14930">PGVGVPGLYQGGLMQGQGFNGRGVLPGVATGTDLNPKSRVHGQMQPGVFHGYPLKSPSAQGGYGAKPGGSKLPFGYGPYGNTGAGLPGGTGGAGGTAGLYPGQVPGAGFGAGSKAAKYGVPGAGAGPGTGAGGFTGGAPFAVPGVPQINVGVGSPQGAKAA</sequence>
<protein>
    <recommendedName>
        <fullName evidence="3">Elastin</fullName>
    </recommendedName>
    <alternativeName>
        <fullName evidence="10">Tropoelastin</fullName>
    </alternativeName>
</protein>
<keyword evidence="9" id="KW-0379">Hydroxylation</keyword>
<evidence type="ECO:0000256" key="5">
    <source>
        <dbReference type="ARBA" id="ARBA00022530"/>
    </source>
</evidence>
<organism evidence="11">
    <name type="scientific">Oryzias latipes</name>
    <name type="common">Japanese rice fish</name>
    <name type="synonym">Japanese killifish</name>
    <dbReference type="NCBI Taxonomy" id="8090"/>
    <lineage>
        <taxon>Eukaryota</taxon>
        <taxon>Metazoa</taxon>
        <taxon>Chordata</taxon>
        <taxon>Craniata</taxon>
        <taxon>Vertebrata</taxon>
        <taxon>Euteleostomi</taxon>
        <taxon>Actinopterygii</taxon>
        <taxon>Neopterygii</taxon>
        <taxon>Teleostei</taxon>
        <taxon>Neoteleostei</taxon>
        <taxon>Acanthomorphata</taxon>
        <taxon>Ovalentaria</taxon>
        <taxon>Atherinomorphae</taxon>
        <taxon>Beloniformes</taxon>
        <taxon>Adrianichthyidae</taxon>
        <taxon>Oryziinae</taxon>
        <taxon>Oryzias</taxon>
    </lineage>
</organism>
<evidence type="ECO:0000256" key="8">
    <source>
        <dbReference type="ARBA" id="ARBA00023157"/>
    </source>
</evidence>
<keyword evidence="6" id="KW-0732">Signal</keyword>
<feature type="non-terminal residue" evidence="11">
    <location>
        <position position="1"/>
    </location>
</feature>
<keyword evidence="8" id="KW-1015">Disulfide bond</keyword>
<dbReference type="EMBL" id="LC099968">
    <property type="protein sequence ID" value="BAU33565.1"/>
    <property type="molecule type" value="mRNA"/>
</dbReference>
<keyword evidence="5" id="KW-0272">Extracellular matrix</keyword>
<evidence type="ECO:0000256" key="7">
    <source>
        <dbReference type="ARBA" id="ARBA00022737"/>
    </source>
</evidence>
<evidence type="ECO:0000313" key="11">
    <source>
        <dbReference type="EMBL" id="BAU33565.1"/>
    </source>
</evidence>
<keyword evidence="7" id="KW-0677">Repeat</keyword>
<evidence type="ECO:0000256" key="1">
    <source>
        <dbReference type="ARBA" id="ARBA00004498"/>
    </source>
</evidence>
<reference evidence="11" key="1">
    <citation type="journal article" date="2016" name="Nat. Commun.">
        <title>Evolution of the fish heart by sub/neofunctionalization of an elastin gene.</title>
        <authorList>
            <person name="Moriyama Y."/>
            <person name="Ito F."/>
            <person name="Takeda H."/>
            <person name="Yano T."/>
            <person name="Okabe M."/>
            <person name="Kuraku S."/>
            <person name="Keeley F.W."/>
            <person name="Koshiba-Takeuchi K."/>
        </authorList>
    </citation>
    <scope>NUCLEOTIDE SEQUENCE</scope>
</reference>
<comment type="subcellular location">
    <subcellularLocation>
        <location evidence="1">Secreted</location>
        <location evidence="1">Extracellular space</location>
        <location evidence="1">Extracellular matrix</location>
    </subcellularLocation>
</comment>
<keyword evidence="4" id="KW-0964">Secreted</keyword>
<evidence type="ECO:0000256" key="10">
    <source>
        <dbReference type="ARBA" id="ARBA00031043"/>
    </source>
</evidence>
<dbReference type="PANTHER" id="PTHR24018:SF5">
    <property type="entry name" value="ELASTIN"/>
    <property type="match status" value="1"/>
</dbReference>
<evidence type="ECO:0000256" key="6">
    <source>
        <dbReference type="ARBA" id="ARBA00022729"/>
    </source>
</evidence>
<dbReference type="InterPro" id="IPR003979">
    <property type="entry name" value="Tropoelastin"/>
</dbReference>
<evidence type="ECO:0000256" key="3">
    <source>
        <dbReference type="ARBA" id="ARBA00014499"/>
    </source>
</evidence>
<feature type="non-terminal residue" evidence="11">
    <location>
        <position position="161"/>
    </location>
</feature>
<name>A0A0U5BY93_ORYLA</name>
<dbReference type="GO" id="GO:0005201">
    <property type="term" value="F:extracellular matrix structural constituent"/>
    <property type="evidence" value="ECO:0007669"/>
    <property type="project" value="InterPro"/>
</dbReference>
<evidence type="ECO:0000256" key="9">
    <source>
        <dbReference type="ARBA" id="ARBA00023278"/>
    </source>
</evidence>